<accession>A0A915YCV1</accession>
<dbReference type="Pfam" id="PF13715">
    <property type="entry name" value="CarbopepD_reg_2"/>
    <property type="match status" value="1"/>
</dbReference>
<keyword evidence="1 2" id="KW-0732">Signal</keyword>
<dbReference type="SUPFAM" id="SSF49464">
    <property type="entry name" value="Carboxypeptidase regulatory domain-like"/>
    <property type="match status" value="1"/>
</dbReference>
<keyword evidence="4" id="KW-0675">Receptor</keyword>
<proteinExistence type="predicted"/>
<gene>
    <name evidence="4" type="ORF">AsAng_0014380</name>
</gene>
<dbReference type="InterPro" id="IPR039426">
    <property type="entry name" value="TonB-dep_rcpt-like"/>
</dbReference>
<dbReference type="AlphaFoldDB" id="A0A915YCV1"/>
<evidence type="ECO:0000256" key="2">
    <source>
        <dbReference type="SAM" id="SignalP"/>
    </source>
</evidence>
<dbReference type="GO" id="GO:0009279">
    <property type="term" value="C:cell outer membrane"/>
    <property type="evidence" value="ECO:0007669"/>
    <property type="project" value="TreeGrafter"/>
</dbReference>
<dbReference type="RefSeq" id="WP_264791999.1">
    <property type="nucleotide sequence ID" value="NZ_AP026867.1"/>
</dbReference>
<reference evidence="4" key="1">
    <citation type="submission" date="2022-09" db="EMBL/GenBank/DDBJ databases">
        <title>Aureispira anguillicida sp. nov., isolated from Leptocephalus of Japanese eel Anguilla japonica.</title>
        <authorList>
            <person name="Yuasa K."/>
            <person name="Mekata T."/>
            <person name="Ikunari K."/>
        </authorList>
    </citation>
    <scope>NUCLEOTIDE SEQUENCE</scope>
    <source>
        <strain evidence="4">EL160426</strain>
    </source>
</reference>
<dbReference type="SUPFAM" id="SSF56935">
    <property type="entry name" value="Porins"/>
    <property type="match status" value="1"/>
</dbReference>
<dbReference type="PANTHER" id="PTHR30069">
    <property type="entry name" value="TONB-DEPENDENT OUTER MEMBRANE RECEPTOR"/>
    <property type="match status" value="1"/>
</dbReference>
<protein>
    <submittedName>
        <fullName evidence="4">TonB-dependent receptor</fullName>
    </submittedName>
</protein>
<dbReference type="Pfam" id="PF07715">
    <property type="entry name" value="Plug"/>
    <property type="match status" value="1"/>
</dbReference>
<dbReference type="EMBL" id="AP026867">
    <property type="protein sequence ID" value="BDS10729.1"/>
    <property type="molecule type" value="Genomic_DNA"/>
</dbReference>
<dbReference type="Gene3D" id="2.170.130.10">
    <property type="entry name" value="TonB-dependent receptor, plug domain"/>
    <property type="match status" value="1"/>
</dbReference>
<evidence type="ECO:0000313" key="4">
    <source>
        <dbReference type="EMBL" id="BDS10729.1"/>
    </source>
</evidence>
<dbReference type="InterPro" id="IPR012910">
    <property type="entry name" value="Plug_dom"/>
</dbReference>
<dbReference type="PANTHER" id="PTHR30069:SF29">
    <property type="entry name" value="HEMOGLOBIN AND HEMOGLOBIN-HAPTOGLOBIN-BINDING PROTEIN 1-RELATED"/>
    <property type="match status" value="1"/>
</dbReference>
<keyword evidence="5" id="KW-1185">Reference proteome</keyword>
<dbReference type="GO" id="GO:0015344">
    <property type="term" value="F:siderophore uptake transmembrane transporter activity"/>
    <property type="evidence" value="ECO:0007669"/>
    <property type="project" value="TreeGrafter"/>
</dbReference>
<dbReference type="InterPro" id="IPR037066">
    <property type="entry name" value="Plug_dom_sf"/>
</dbReference>
<organism evidence="4 5">
    <name type="scientific">Aureispira anguillae</name>
    <dbReference type="NCBI Taxonomy" id="2864201"/>
    <lineage>
        <taxon>Bacteria</taxon>
        <taxon>Pseudomonadati</taxon>
        <taxon>Bacteroidota</taxon>
        <taxon>Saprospiria</taxon>
        <taxon>Saprospirales</taxon>
        <taxon>Saprospiraceae</taxon>
        <taxon>Aureispira</taxon>
    </lineage>
</organism>
<dbReference type="Proteomes" id="UP001060919">
    <property type="component" value="Chromosome"/>
</dbReference>
<dbReference type="InterPro" id="IPR008969">
    <property type="entry name" value="CarboxyPept-like_regulatory"/>
</dbReference>
<sequence>MRSVFLLILTTVFLFLTTVNAQDEKLTATVIGTITNQEGEPLSFANVSLDGTSIGSAADVDGNYKLVIPANKTFTIIFTYLGYKEFRKPGLKLAAGAGIRLDVAMELGEGKNVLEQDIVVVPFEKREIDALHVEKADLERIPTTDGNLTSLIKYLAPGVTAGTGGELTSQYSVRGGNYDENLVYVNDFEIYRPLLVRSGQQEGLIFPNSDMLDYLSFSSGGFKAQYGDKMASVLDVHYRRPYEFEASVGGSLLGGSVYVGGAIYKDSISKKRKVPNRFTYTLGARYKTTSYLLSSLDVKGEYVPQFVDIQGDFIYDINEKWQVEAIGHYSNSIYSLIPKESSTTTGLFNQALRLTTLFEGQEISNFENFTAGTAITFLPLGGGTDREIDTTAVVSTNLKLKLLASHYQSNENERIDIINFYKLDEIETGLGEDNFGEVIGTLAYGETHHFARNFLQANVTNVQFKGTWLYDRYEHTGVENHHWLKWGLGYKNEIIKDKLKEWRRIDSLGFTLPFDTSQVYIPDYIKTTVGLNTHRLNAYVQNTWEHKSTQHLFRMTAGVRASYWSLNQELIVSPRLQMYYTPRKYQNSIADSTKKTKDLTFKLAAGLYYQPPFYRELRDLEGNVNYNVKAQKSVHILGGIVWDFMLFKRRFKFITEGYYKHQWDLIPYDIENVRIRYYGDNLATGYVAGLDLRLNGELVEGLESWINLSFLRARESFNGVEHGVRVLNGTTIDTTWMSDAPKATDQLVIFSMYFQDDFPKAPWARLNLAFTVGTGLPFGIPENNVQFRNSYRFAAYHRIDIGASFGIWDRALHIKKKYDGNKALFKKQSKHALRSIKGIWLSFEIFNLMDVKNVASNTWIKDFSNRSYAIPNVLTSRRFNVRFKIDF</sequence>
<evidence type="ECO:0000259" key="3">
    <source>
        <dbReference type="Pfam" id="PF07715"/>
    </source>
</evidence>
<feature type="chain" id="PRO_5037472012" evidence="2">
    <location>
        <begin position="22"/>
        <end position="887"/>
    </location>
</feature>
<dbReference type="GO" id="GO:0044718">
    <property type="term" value="P:siderophore transmembrane transport"/>
    <property type="evidence" value="ECO:0007669"/>
    <property type="project" value="TreeGrafter"/>
</dbReference>
<feature type="domain" description="TonB-dependent receptor plug" evidence="3">
    <location>
        <begin position="134"/>
        <end position="229"/>
    </location>
</feature>
<dbReference type="Gene3D" id="2.60.40.1120">
    <property type="entry name" value="Carboxypeptidase-like, regulatory domain"/>
    <property type="match status" value="1"/>
</dbReference>
<name>A0A915YCV1_9BACT</name>
<feature type="signal peptide" evidence="2">
    <location>
        <begin position="1"/>
        <end position="21"/>
    </location>
</feature>
<evidence type="ECO:0000313" key="5">
    <source>
        <dbReference type="Proteomes" id="UP001060919"/>
    </source>
</evidence>
<evidence type="ECO:0000256" key="1">
    <source>
        <dbReference type="ARBA" id="ARBA00022729"/>
    </source>
</evidence>
<dbReference type="KEGG" id="aup:AsAng_0014380"/>